<dbReference type="Proteomes" id="UP000298327">
    <property type="component" value="Unassembled WGS sequence"/>
</dbReference>
<gene>
    <name evidence="2" type="ORF">EVG20_g7275</name>
</gene>
<evidence type="ECO:0000313" key="3">
    <source>
        <dbReference type="Proteomes" id="UP000298327"/>
    </source>
</evidence>
<evidence type="ECO:0000313" key="2">
    <source>
        <dbReference type="EMBL" id="TFY60829.1"/>
    </source>
</evidence>
<proteinExistence type="predicted"/>
<dbReference type="AlphaFoldDB" id="A0A4Y9YIP4"/>
<protein>
    <submittedName>
        <fullName evidence="2">Uncharacterized protein</fullName>
    </submittedName>
</protein>
<sequence length="74" mass="7821">MDDAADSLDHPSDSRDRDPAASEECEPPISHPAPLDPFTSTFLPLPILAPFTALASIRSGPGVFIPAFFCAPRG</sequence>
<keyword evidence="3" id="KW-1185">Reference proteome</keyword>
<organism evidence="2 3">
    <name type="scientific">Dentipellis fragilis</name>
    <dbReference type="NCBI Taxonomy" id="205917"/>
    <lineage>
        <taxon>Eukaryota</taxon>
        <taxon>Fungi</taxon>
        <taxon>Dikarya</taxon>
        <taxon>Basidiomycota</taxon>
        <taxon>Agaricomycotina</taxon>
        <taxon>Agaricomycetes</taxon>
        <taxon>Russulales</taxon>
        <taxon>Hericiaceae</taxon>
        <taxon>Dentipellis</taxon>
    </lineage>
</organism>
<comment type="caution">
    <text evidence="2">The sequence shown here is derived from an EMBL/GenBank/DDBJ whole genome shotgun (WGS) entry which is preliminary data.</text>
</comment>
<dbReference type="EMBL" id="SEOQ01000541">
    <property type="protein sequence ID" value="TFY60829.1"/>
    <property type="molecule type" value="Genomic_DNA"/>
</dbReference>
<feature type="region of interest" description="Disordered" evidence="1">
    <location>
        <begin position="1"/>
        <end position="35"/>
    </location>
</feature>
<feature type="compositionally biased region" description="Basic and acidic residues" evidence="1">
    <location>
        <begin position="7"/>
        <end position="20"/>
    </location>
</feature>
<evidence type="ECO:0000256" key="1">
    <source>
        <dbReference type="SAM" id="MobiDB-lite"/>
    </source>
</evidence>
<reference evidence="2 3" key="1">
    <citation type="submission" date="2019-02" db="EMBL/GenBank/DDBJ databases">
        <title>Genome sequencing of the rare red list fungi Dentipellis fragilis.</title>
        <authorList>
            <person name="Buettner E."/>
            <person name="Kellner H."/>
        </authorList>
    </citation>
    <scope>NUCLEOTIDE SEQUENCE [LARGE SCALE GENOMIC DNA]</scope>
    <source>
        <strain evidence="2 3">DSM 105465</strain>
    </source>
</reference>
<accession>A0A4Y9YIP4</accession>
<name>A0A4Y9YIP4_9AGAM</name>